<feature type="binding site" evidence="8">
    <location>
        <position position="333"/>
    </location>
    <ligand>
        <name>Mn(2+)</name>
        <dbReference type="ChEBI" id="CHEBI:29035"/>
        <label>2</label>
    </ligand>
</feature>
<proteinExistence type="inferred from homology"/>
<comment type="catalytic activity">
    <reaction evidence="1 8">
        <text>Release of an N-terminal amino acid, Xaa-|-Yaa-, in which Xaa is preferably Leu, but may be other amino acids including Pro although not Arg or Lys, and Yaa may be Pro. Amino acid amides and methyl esters are also readily hydrolyzed, but rates on arylamides are exceedingly low.</text>
        <dbReference type="EC" id="3.4.11.1"/>
    </reaction>
</comment>
<dbReference type="InterPro" id="IPR043472">
    <property type="entry name" value="Macro_dom-like"/>
</dbReference>
<dbReference type="EMBL" id="BAABJQ010000001">
    <property type="protein sequence ID" value="GAA5177970.1"/>
    <property type="molecule type" value="Genomic_DNA"/>
</dbReference>
<dbReference type="InterPro" id="IPR023042">
    <property type="entry name" value="Peptidase_M17_leu_NH2_pept"/>
</dbReference>
<comment type="cofactor">
    <cofactor evidence="8">
        <name>Mn(2+)</name>
        <dbReference type="ChEBI" id="CHEBI:29035"/>
    </cofactor>
    <text evidence="8">Binds 2 manganese ions per subunit.</text>
</comment>
<dbReference type="NCBIfam" id="NF002073">
    <property type="entry name" value="PRK00913.1-2"/>
    <property type="match status" value="1"/>
</dbReference>
<dbReference type="Gene3D" id="3.40.220.10">
    <property type="entry name" value="Leucine Aminopeptidase, subunit E, domain 1"/>
    <property type="match status" value="1"/>
</dbReference>
<organism evidence="10 11">
    <name type="scientific">Rugosimonospora acidiphila</name>
    <dbReference type="NCBI Taxonomy" id="556531"/>
    <lineage>
        <taxon>Bacteria</taxon>
        <taxon>Bacillati</taxon>
        <taxon>Actinomycetota</taxon>
        <taxon>Actinomycetes</taxon>
        <taxon>Micromonosporales</taxon>
        <taxon>Micromonosporaceae</taxon>
        <taxon>Rugosimonospora</taxon>
    </lineage>
</organism>
<evidence type="ECO:0000256" key="1">
    <source>
        <dbReference type="ARBA" id="ARBA00000135"/>
    </source>
</evidence>
<feature type="binding site" evidence="8">
    <location>
        <position position="272"/>
    </location>
    <ligand>
        <name>Mn(2+)</name>
        <dbReference type="ChEBI" id="CHEBI:29035"/>
        <label>2</label>
    </ligand>
</feature>
<feature type="binding site" evidence="8">
    <location>
        <position position="249"/>
    </location>
    <ligand>
        <name>Mn(2+)</name>
        <dbReference type="ChEBI" id="CHEBI:29035"/>
        <label>2</label>
    </ligand>
</feature>
<feature type="binding site" evidence="8">
    <location>
        <position position="333"/>
    </location>
    <ligand>
        <name>Mn(2+)</name>
        <dbReference type="ChEBI" id="CHEBI:29035"/>
        <label>1</label>
    </ligand>
</feature>
<evidence type="ECO:0000256" key="7">
    <source>
        <dbReference type="ARBA" id="ARBA00049972"/>
    </source>
</evidence>
<keyword evidence="8" id="KW-0963">Cytoplasm</keyword>
<keyword evidence="4 8" id="KW-0031">Aminopeptidase</keyword>
<keyword evidence="8" id="KW-0464">Manganese</keyword>
<dbReference type="HAMAP" id="MF_00181">
    <property type="entry name" value="Cytosol_peptidase_M17"/>
    <property type="match status" value="1"/>
</dbReference>
<gene>
    <name evidence="8" type="primary">pepA</name>
    <name evidence="10" type="ORF">GCM10023322_03940</name>
</gene>
<dbReference type="PANTHER" id="PTHR11963">
    <property type="entry name" value="LEUCINE AMINOPEPTIDASE-RELATED"/>
    <property type="match status" value="1"/>
</dbReference>
<comment type="function">
    <text evidence="7 8">Presumably involved in the processing and regular turnover of intracellular proteins. Catalyzes the removal of unsubstituted N-terminal amino acids from various peptides.</text>
</comment>
<evidence type="ECO:0000313" key="10">
    <source>
        <dbReference type="EMBL" id="GAA5177970.1"/>
    </source>
</evidence>
<comment type="similarity">
    <text evidence="3 8">Belongs to the peptidase M17 family.</text>
</comment>
<dbReference type="EC" id="3.4.11.10" evidence="8"/>
<dbReference type="Pfam" id="PF00883">
    <property type="entry name" value="Peptidase_M17"/>
    <property type="match status" value="1"/>
</dbReference>
<keyword evidence="6 8" id="KW-0378">Hydrolase</keyword>
<comment type="subcellular location">
    <subcellularLocation>
        <location evidence="8">Cytoplasm</location>
    </subcellularLocation>
</comment>
<dbReference type="RefSeq" id="WP_425570704.1">
    <property type="nucleotide sequence ID" value="NZ_BAABJQ010000001.1"/>
</dbReference>
<comment type="caution">
    <text evidence="10">The sequence shown here is derived from an EMBL/GenBank/DDBJ whole genome shotgun (WGS) entry which is preliminary data.</text>
</comment>
<feature type="binding site" evidence="8">
    <location>
        <position position="331"/>
    </location>
    <ligand>
        <name>Mn(2+)</name>
        <dbReference type="ChEBI" id="CHEBI:29035"/>
        <label>1</label>
    </ligand>
</feature>
<dbReference type="PROSITE" id="PS00631">
    <property type="entry name" value="CYTOSOL_AP"/>
    <property type="match status" value="1"/>
</dbReference>
<evidence type="ECO:0000256" key="3">
    <source>
        <dbReference type="ARBA" id="ARBA00009528"/>
    </source>
</evidence>
<comment type="catalytic activity">
    <reaction evidence="2 8">
        <text>Release of an N-terminal amino acid, preferentially leucine, but not glutamic or aspartic acids.</text>
        <dbReference type="EC" id="3.4.11.10"/>
    </reaction>
</comment>
<evidence type="ECO:0000256" key="4">
    <source>
        <dbReference type="ARBA" id="ARBA00022438"/>
    </source>
</evidence>
<keyword evidence="5 8" id="KW-0645">Protease</keyword>
<name>A0ABP9RHP2_9ACTN</name>
<feature type="binding site" evidence="8">
    <location>
        <position position="254"/>
    </location>
    <ligand>
        <name>Mn(2+)</name>
        <dbReference type="ChEBI" id="CHEBI:29035"/>
        <label>1</label>
    </ligand>
</feature>
<dbReference type="PANTHER" id="PTHR11963:SF23">
    <property type="entry name" value="CYTOSOL AMINOPEPTIDASE"/>
    <property type="match status" value="1"/>
</dbReference>
<accession>A0ABP9RHP2</accession>
<reference evidence="11" key="1">
    <citation type="journal article" date="2019" name="Int. J. Syst. Evol. Microbiol.">
        <title>The Global Catalogue of Microorganisms (GCM) 10K type strain sequencing project: providing services to taxonomists for standard genome sequencing and annotation.</title>
        <authorList>
            <consortium name="The Broad Institute Genomics Platform"/>
            <consortium name="The Broad Institute Genome Sequencing Center for Infectious Disease"/>
            <person name="Wu L."/>
            <person name="Ma J."/>
        </authorList>
    </citation>
    <scope>NUCLEOTIDE SEQUENCE [LARGE SCALE GENOMIC DNA]</scope>
    <source>
        <strain evidence="11">JCM 18304</strain>
    </source>
</reference>
<dbReference type="SUPFAM" id="SSF53187">
    <property type="entry name" value="Zn-dependent exopeptidases"/>
    <property type="match status" value="1"/>
</dbReference>
<protein>
    <recommendedName>
        <fullName evidence="8">Probable cytosol aminopeptidase</fullName>
        <ecNumber evidence="8">3.4.11.1</ecNumber>
    </recommendedName>
    <alternativeName>
        <fullName evidence="8">Leucine aminopeptidase</fullName>
        <shortName evidence="8">LAP</shortName>
        <ecNumber evidence="8">3.4.11.10</ecNumber>
    </alternativeName>
    <alternativeName>
        <fullName evidence="8">Leucyl aminopeptidase</fullName>
    </alternativeName>
</protein>
<dbReference type="PRINTS" id="PR00481">
    <property type="entry name" value="LAMNOPPTDASE"/>
</dbReference>
<dbReference type="Pfam" id="PF02789">
    <property type="entry name" value="Peptidase_M17_N"/>
    <property type="match status" value="1"/>
</dbReference>
<dbReference type="EC" id="3.4.11.1" evidence="8"/>
<evidence type="ECO:0000313" key="11">
    <source>
        <dbReference type="Proteomes" id="UP001501570"/>
    </source>
</evidence>
<dbReference type="InterPro" id="IPR011356">
    <property type="entry name" value="Leucine_aapep/pepB"/>
</dbReference>
<evidence type="ECO:0000256" key="6">
    <source>
        <dbReference type="ARBA" id="ARBA00022801"/>
    </source>
</evidence>
<feature type="active site" evidence="8">
    <location>
        <position position="335"/>
    </location>
</feature>
<feature type="active site" evidence="8">
    <location>
        <position position="261"/>
    </location>
</feature>
<evidence type="ECO:0000256" key="8">
    <source>
        <dbReference type="HAMAP-Rule" id="MF_00181"/>
    </source>
</evidence>
<feature type="domain" description="Cytosol aminopeptidase" evidence="9">
    <location>
        <begin position="329"/>
        <end position="336"/>
    </location>
</feature>
<dbReference type="InterPro" id="IPR000819">
    <property type="entry name" value="Peptidase_M17_C"/>
</dbReference>
<evidence type="ECO:0000256" key="2">
    <source>
        <dbReference type="ARBA" id="ARBA00000967"/>
    </source>
</evidence>
<keyword evidence="11" id="KW-1185">Reference proteome</keyword>
<dbReference type="Proteomes" id="UP001501570">
    <property type="component" value="Unassembled WGS sequence"/>
</dbReference>
<sequence>MLTIRLSAATGASAALALPVDPDGLVAVGVPLGDAIVAQATALVDDTDHSGAAGVVHVLPRPGERTHRLLLVGVGSANEAGWRSAGAALYRAASRESSLTIALPPAAEPSAVRGLAEGLLLAGYRFRLGAEKPGGGPTLRRVTVAVDAPERFEAALATANAVASVTYLARDLTNMPSQDKSPAWFAARVAREADRLPGLKLRVREPQELAAEGFGGILAVGGGSSRGPRLVELGWRPRGARQHVVLVGKGITFDSGGISIKTRDGMKLMRKDMGGAAAIIAATLGAAALKLPVRVTALAPLAENMVSGSAYRPGDVVRHYGGRTTEVLNTDAEGRVVLADALAYAARRLNPDLLVDLATLTGANAVALGKRTAALYSDNDELAGALSAAAGAAGEKVWRLPLPDDYLELLASDIADAANVGDGGAGSVTAALFLREFAGAARNRWAHLDMSAPSWIEGPEGELVKGATGWGVRTLLRWLEGIAAENGQA</sequence>
<evidence type="ECO:0000256" key="5">
    <source>
        <dbReference type="ARBA" id="ARBA00022670"/>
    </source>
</evidence>
<dbReference type="CDD" id="cd00433">
    <property type="entry name" value="Peptidase_M17"/>
    <property type="match status" value="1"/>
</dbReference>
<dbReference type="Gene3D" id="3.40.630.10">
    <property type="entry name" value="Zn peptidases"/>
    <property type="match status" value="1"/>
</dbReference>
<feature type="binding site" evidence="8">
    <location>
        <position position="254"/>
    </location>
    <ligand>
        <name>Mn(2+)</name>
        <dbReference type="ChEBI" id="CHEBI:29035"/>
        <label>2</label>
    </ligand>
</feature>
<dbReference type="InterPro" id="IPR008283">
    <property type="entry name" value="Peptidase_M17_N"/>
</dbReference>
<dbReference type="SUPFAM" id="SSF52949">
    <property type="entry name" value="Macro domain-like"/>
    <property type="match status" value="1"/>
</dbReference>
<keyword evidence="8" id="KW-0479">Metal-binding</keyword>
<evidence type="ECO:0000259" key="9">
    <source>
        <dbReference type="PROSITE" id="PS00631"/>
    </source>
</evidence>